<dbReference type="Gene3D" id="3.40.50.1820">
    <property type="entry name" value="alpha/beta hydrolase"/>
    <property type="match status" value="1"/>
</dbReference>
<dbReference type="AlphaFoldDB" id="A0AAN7I8D2"/>
<comment type="caution">
    <text evidence="4">The sequence shown here is derived from an EMBL/GenBank/DDBJ whole genome shotgun (WGS) entry which is preliminary data.</text>
</comment>
<dbReference type="EMBL" id="JAXUIC010000012">
    <property type="protein sequence ID" value="KAK4559049.1"/>
    <property type="molecule type" value="Genomic_DNA"/>
</dbReference>
<sequence length="290" mass="32979">MEKIEHTTVATNGINMHIASIGRGPVILFLHGFPDLWYSWRNQLLSLSSLGYRCIAPDLRGYGDTDAPPSSATYSGIHIAGDLVGLLDHLGIDQVFLVGHDWGAMMARYFCWFRPDRVKALVTLSVPFFPRNPTIKFVDGLRASLGDDYYFCWFQEPGVAEEDFARMDTAILMKKLFSWLTEEDVNYYAEKFDQKGFTGGLNYYRAADLTWELTAPWTGLQVEVPSKFIVGDQDIVYKMPGVKEYVQNGGFKKDVPNLQDVVVMEGVAHFINQEKPEEISTHIYDFIKEF</sequence>
<protein>
    <recommendedName>
        <fullName evidence="3">AB hydrolase-1 domain-containing protein</fullName>
    </recommendedName>
</protein>
<evidence type="ECO:0000259" key="3">
    <source>
        <dbReference type="Pfam" id="PF00561"/>
    </source>
</evidence>
<dbReference type="InterPro" id="IPR029058">
    <property type="entry name" value="AB_hydrolase_fold"/>
</dbReference>
<reference evidence="4 5" key="1">
    <citation type="journal article" date="2023" name="G3 (Bethesda)">
        <title>A haplotype-resolved chromosome-scale genome for Quercus rubra L. provides insights into the genetics of adaptive traits for red oak species.</title>
        <authorList>
            <person name="Kapoor B."/>
            <person name="Jenkins J."/>
            <person name="Schmutz J."/>
            <person name="Zhebentyayeva T."/>
            <person name="Kuelheim C."/>
            <person name="Coggeshall M."/>
            <person name="Heim C."/>
            <person name="Lasky J.R."/>
            <person name="Leites L."/>
            <person name="Islam-Faridi N."/>
            <person name="Romero-Severson J."/>
            <person name="DeLeo V.L."/>
            <person name="Lucas S.M."/>
            <person name="Lazic D."/>
            <person name="Gailing O."/>
            <person name="Carlson J."/>
            <person name="Staton M."/>
        </authorList>
    </citation>
    <scope>NUCLEOTIDE SEQUENCE [LARGE SCALE GENOMIC DNA]</scope>
    <source>
        <strain evidence="4">Pseudo-F2</strain>
    </source>
</reference>
<dbReference type="GO" id="GO:0016787">
    <property type="term" value="F:hydrolase activity"/>
    <property type="evidence" value="ECO:0007669"/>
    <property type="project" value="UniProtKB-KW"/>
</dbReference>
<keyword evidence="5" id="KW-1185">Reference proteome</keyword>
<dbReference type="InterPro" id="IPR000073">
    <property type="entry name" value="AB_hydrolase_1"/>
</dbReference>
<dbReference type="SUPFAM" id="SSF53474">
    <property type="entry name" value="alpha/beta-Hydrolases"/>
    <property type="match status" value="1"/>
</dbReference>
<organism evidence="4 5">
    <name type="scientific">Quercus rubra</name>
    <name type="common">Northern red oak</name>
    <name type="synonym">Quercus borealis</name>
    <dbReference type="NCBI Taxonomy" id="3512"/>
    <lineage>
        <taxon>Eukaryota</taxon>
        <taxon>Viridiplantae</taxon>
        <taxon>Streptophyta</taxon>
        <taxon>Embryophyta</taxon>
        <taxon>Tracheophyta</taxon>
        <taxon>Spermatophyta</taxon>
        <taxon>Magnoliopsida</taxon>
        <taxon>eudicotyledons</taxon>
        <taxon>Gunneridae</taxon>
        <taxon>Pentapetalae</taxon>
        <taxon>rosids</taxon>
        <taxon>fabids</taxon>
        <taxon>Fagales</taxon>
        <taxon>Fagaceae</taxon>
        <taxon>Quercus</taxon>
    </lineage>
</organism>
<dbReference type="Pfam" id="PF00561">
    <property type="entry name" value="Abhydrolase_1"/>
    <property type="match status" value="1"/>
</dbReference>
<dbReference type="Proteomes" id="UP001324115">
    <property type="component" value="Unassembled WGS sequence"/>
</dbReference>
<dbReference type="PRINTS" id="PR00111">
    <property type="entry name" value="ABHYDROLASE"/>
</dbReference>
<evidence type="ECO:0000256" key="2">
    <source>
        <dbReference type="ARBA" id="ARBA00038334"/>
    </source>
</evidence>
<proteinExistence type="inferred from homology"/>
<keyword evidence="1" id="KW-0378">Hydrolase</keyword>
<accession>A0AAN7I8D2</accession>
<evidence type="ECO:0000313" key="5">
    <source>
        <dbReference type="Proteomes" id="UP001324115"/>
    </source>
</evidence>
<feature type="domain" description="AB hydrolase-1" evidence="3">
    <location>
        <begin position="25"/>
        <end position="275"/>
    </location>
</feature>
<evidence type="ECO:0000256" key="1">
    <source>
        <dbReference type="ARBA" id="ARBA00022801"/>
    </source>
</evidence>
<dbReference type="PRINTS" id="PR00412">
    <property type="entry name" value="EPOXHYDRLASE"/>
</dbReference>
<dbReference type="InterPro" id="IPR000639">
    <property type="entry name" value="Epox_hydrolase-like"/>
</dbReference>
<comment type="similarity">
    <text evidence="2">Belongs to the AB hydrolase superfamily. Epoxide hydrolase family.</text>
</comment>
<gene>
    <name evidence="4" type="ORF">RGQ29_008335</name>
</gene>
<dbReference type="PANTHER" id="PTHR43329">
    <property type="entry name" value="EPOXIDE HYDROLASE"/>
    <property type="match status" value="1"/>
</dbReference>
<name>A0AAN7I8D2_QUERU</name>
<evidence type="ECO:0000313" key="4">
    <source>
        <dbReference type="EMBL" id="KAK4559049.1"/>
    </source>
</evidence>